<proteinExistence type="predicted"/>
<dbReference type="AlphaFoldDB" id="X1DSM6"/>
<gene>
    <name evidence="1" type="ORF">S01H4_39446</name>
</gene>
<name>X1DSM6_9ZZZZ</name>
<reference evidence="1" key="1">
    <citation type="journal article" date="2014" name="Front. Microbiol.">
        <title>High frequency of phylogenetically diverse reductive dehalogenase-homologous genes in deep subseafloor sedimentary metagenomes.</title>
        <authorList>
            <person name="Kawai M."/>
            <person name="Futagami T."/>
            <person name="Toyoda A."/>
            <person name="Takaki Y."/>
            <person name="Nishi S."/>
            <person name="Hori S."/>
            <person name="Arai W."/>
            <person name="Tsubouchi T."/>
            <person name="Morono Y."/>
            <person name="Uchiyama I."/>
            <person name="Ito T."/>
            <person name="Fujiyama A."/>
            <person name="Inagaki F."/>
            <person name="Takami H."/>
        </authorList>
    </citation>
    <scope>NUCLEOTIDE SEQUENCE</scope>
    <source>
        <strain evidence="1">Expedition CK06-06</strain>
    </source>
</reference>
<sequence>MMFKRTKKVKVVVFGRDLVGHVKKYEISSKESKIKIRTGGKRNFNPSFNETSHLMLPKGFRRKEPVYFVRNGADACIDFKTEQPEIEGPSQDQIIEAAEA</sequence>
<feature type="non-terminal residue" evidence="1">
    <location>
        <position position="100"/>
    </location>
</feature>
<evidence type="ECO:0000313" key="1">
    <source>
        <dbReference type="EMBL" id="GAG99416.1"/>
    </source>
</evidence>
<organism evidence="1">
    <name type="scientific">marine sediment metagenome</name>
    <dbReference type="NCBI Taxonomy" id="412755"/>
    <lineage>
        <taxon>unclassified sequences</taxon>
        <taxon>metagenomes</taxon>
        <taxon>ecological metagenomes</taxon>
    </lineage>
</organism>
<accession>X1DSM6</accession>
<protein>
    <submittedName>
        <fullName evidence="1">Uncharacterized protein</fullName>
    </submittedName>
</protein>
<comment type="caution">
    <text evidence="1">The sequence shown here is derived from an EMBL/GenBank/DDBJ whole genome shotgun (WGS) entry which is preliminary data.</text>
</comment>
<dbReference type="EMBL" id="BART01021367">
    <property type="protein sequence ID" value="GAG99416.1"/>
    <property type="molecule type" value="Genomic_DNA"/>
</dbReference>